<dbReference type="OrthoDB" id="6429061at2759"/>
<evidence type="ECO:0000313" key="2">
    <source>
        <dbReference type="Proteomes" id="UP000886998"/>
    </source>
</evidence>
<protein>
    <submittedName>
        <fullName evidence="1">Acetoacetyl-CoA synthetase</fullName>
    </submittedName>
</protein>
<dbReference type="PANTHER" id="PTHR42921">
    <property type="entry name" value="ACETOACETYL-COA SYNTHETASE"/>
    <property type="match status" value="1"/>
</dbReference>
<dbReference type="GO" id="GO:0030729">
    <property type="term" value="F:acetoacetate-CoA ligase activity"/>
    <property type="evidence" value="ECO:0007669"/>
    <property type="project" value="TreeGrafter"/>
</dbReference>
<dbReference type="Gene3D" id="3.30.300.30">
    <property type="match status" value="1"/>
</dbReference>
<reference evidence="1" key="1">
    <citation type="submission" date="2020-08" db="EMBL/GenBank/DDBJ databases">
        <title>Multicomponent nature underlies the extraordinary mechanical properties of spider dragline silk.</title>
        <authorList>
            <person name="Kono N."/>
            <person name="Nakamura H."/>
            <person name="Mori M."/>
            <person name="Yoshida Y."/>
            <person name="Ohtoshi R."/>
            <person name="Malay A.D."/>
            <person name="Moran D.A.P."/>
            <person name="Tomita M."/>
            <person name="Numata K."/>
            <person name="Arakawa K."/>
        </authorList>
    </citation>
    <scope>NUCLEOTIDE SEQUENCE</scope>
</reference>
<sequence length="237" mass="27243">PSNTNFEHMKAITIGASPVKIGNFKYIQSILKDNVLIANVYGATEIFGPISGCDYNLPVYAPEFQVPALGMQVQCIDSKGHPVVGCDGEIVLTVPNPSLSIYLWMDENNETLKRTYLTKYPVHDVEEIQDYICVGQKKWNGDSRAVLFVKMRNVYSFTLKFKDKIANKIKKELWEDCVPELILEVRDIPYNVNNKRMESTVRDIVETNRIPITRNIRNPECLKYYCNLPEIVNYIRE</sequence>
<accession>A0A8X7C7D6</accession>
<organism evidence="1 2">
    <name type="scientific">Trichonephila inaurata madagascariensis</name>
    <dbReference type="NCBI Taxonomy" id="2747483"/>
    <lineage>
        <taxon>Eukaryota</taxon>
        <taxon>Metazoa</taxon>
        <taxon>Ecdysozoa</taxon>
        <taxon>Arthropoda</taxon>
        <taxon>Chelicerata</taxon>
        <taxon>Arachnida</taxon>
        <taxon>Araneae</taxon>
        <taxon>Araneomorphae</taxon>
        <taxon>Entelegynae</taxon>
        <taxon>Araneoidea</taxon>
        <taxon>Nephilidae</taxon>
        <taxon>Trichonephila</taxon>
        <taxon>Trichonephila inaurata</taxon>
    </lineage>
</organism>
<dbReference type="PANTHER" id="PTHR42921:SF1">
    <property type="entry name" value="ACETOACETYL-COA SYNTHETASE"/>
    <property type="match status" value="1"/>
</dbReference>
<dbReference type="AlphaFoldDB" id="A0A8X7C7D6"/>
<name>A0A8X7C7D6_9ARAC</name>
<comment type="caution">
    <text evidence="1">The sequence shown here is derived from an EMBL/GenBank/DDBJ whole genome shotgun (WGS) entry which is preliminary data.</text>
</comment>
<dbReference type="Gene3D" id="3.40.50.12780">
    <property type="entry name" value="N-terminal domain of ligase-like"/>
    <property type="match status" value="1"/>
</dbReference>
<evidence type="ECO:0000313" key="1">
    <source>
        <dbReference type="EMBL" id="GFY56162.1"/>
    </source>
</evidence>
<dbReference type="InterPro" id="IPR042099">
    <property type="entry name" value="ANL_N_sf"/>
</dbReference>
<gene>
    <name evidence="1" type="primary">NCL1_17049</name>
    <name evidence="1" type="ORF">TNIN_71441</name>
</gene>
<proteinExistence type="predicted"/>
<keyword evidence="2" id="KW-1185">Reference proteome</keyword>
<dbReference type="InterPro" id="IPR045851">
    <property type="entry name" value="AMP-bd_C_sf"/>
</dbReference>
<dbReference type="Proteomes" id="UP000886998">
    <property type="component" value="Unassembled WGS sequence"/>
</dbReference>
<feature type="non-terminal residue" evidence="1">
    <location>
        <position position="1"/>
    </location>
</feature>
<dbReference type="EMBL" id="BMAV01010791">
    <property type="protein sequence ID" value="GFY56162.1"/>
    <property type="molecule type" value="Genomic_DNA"/>
</dbReference>
<dbReference type="SUPFAM" id="SSF56801">
    <property type="entry name" value="Acetyl-CoA synthetase-like"/>
    <property type="match status" value="1"/>
</dbReference>